<name>A0ABD3GF23_9MARC</name>
<reference evidence="3 4" key="1">
    <citation type="submission" date="2024-09" db="EMBL/GenBank/DDBJ databases">
        <title>Chromosome-scale assembly of Riccia sorocarpa.</title>
        <authorList>
            <person name="Paukszto L."/>
        </authorList>
    </citation>
    <scope>NUCLEOTIDE SEQUENCE [LARGE SCALE GENOMIC DNA]</scope>
    <source>
        <strain evidence="3">LP-2024</strain>
        <tissue evidence="3">Aerial parts of the thallus</tissue>
    </source>
</reference>
<keyword evidence="4" id="KW-1185">Reference proteome</keyword>
<evidence type="ECO:0000313" key="4">
    <source>
        <dbReference type="Proteomes" id="UP001633002"/>
    </source>
</evidence>
<dbReference type="InterPro" id="IPR000477">
    <property type="entry name" value="RT_dom"/>
</dbReference>
<gene>
    <name evidence="3" type="ORF">R1sor_027476</name>
</gene>
<comment type="caution">
    <text evidence="3">The sequence shown here is derived from an EMBL/GenBank/DDBJ whole genome shotgun (WGS) entry which is preliminary data.</text>
</comment>
<evidence type="ECO:0000259" key="2">
    <source>
        <dbReference type="Pfam" id="PF00078"/>
    </source>
</evidence>
<organism evidence="3 4">
    <name type="scientific">Riccia sorocarpa</name>
    <dbReference type="NCBI Taxonomy" id="122646"/>
    <lineage>
        <taxon>Eukaryota</taxon>
        <taxon>Viridiplantae</taxon>
        <taxon>Streptophyta</taxon>
        <taxon>Embryophyta</taxon>
        <taxon>Marchantiophyta</taxon>
        <taxon>Marchantiopsida</taxon>
        <taxon>Marchantiidae</taxon>
        <taxon>Marchantiales</taxon>
        <taxon>Ricciaceae</taxon>
        <taxon>Riccia</taxon>
    </lineage>
</organism>
<feature type="domain" description="Reverse transcriptase" evidence="2">
    <location>
        <begin position="29"/>
        <end position="107"/>
    </location>
</feature>
<proteinExistence type="predicted"/>
<accession>A0ABD3GF23</accession>
<feature type="region of interest" description="Disordered" evidence="1">
    <location>
        <begin position="1"/>
        <end position="25"/>
    </location>
</feature>
<evidence type="ECO:0000256" key="1">
    <source>
        <dbReference type="SAM" id="MobiDB-lite"/>
    </source>
</evidence>
<evidence type="ECO:0000313" key="3">
    <source>
        <dbReference type="EMBL" id="KAL3677528.1"/>
    </source>
</evidence>
<sequence>MTEEARRGIKGRPAEGTSDTPENEERQWLKNWRPITLMSYTYKIISKDAKIEDNILTLRMADEWGPISGEENIFIKLDFTKAFDRVSFTYMWHTLRAMGFSEDTIKQI</sequence>
<dbReference type="EMBL" id="JBJQOH010000008">
    <property type="protein sequence ID" value="KAL3677528.1"/>
    <property type="molecule type" value="Genomic_DNA"/>
</dbReference>
<protein>
    <recommendedName>
        <fullName evidence="2">Reverse transcriptase domain-containing protein</fullName>
    </recommendedName>
</protein>
<dbReference type="AlphaFoldDB" id="A0ABD3GF23"/>
<dbReference type="Proteomes" id="UP001633002">
    <property type="component" value="Unassembled WGS sequence"/>
</dbReference>
<dbReference type="Pfam" id="PF00078">
    <property type="entry name" value="RVT_1"/>
    <property type="match status" value="1"/>
</dbReference>